<reference evidence="1 2" key="1">
    <citation type="submission" date="2016-10" db="EMBL/GenBank/DDBJ databases">
        <title>Flavobacterium gilvum sp. nov., isolated from stream water.</title>
        <authorList>
            <person name="Shin S.-K."/>
            <person name="Cho Y.-J."/>
            <person name="Yi H."/>
        </authorList>
    </citation>
    <scope>NUCLEOTIDE SEQUENCE [LARGE SCALE GENOMIC DNA]</scope>
    <source>
        <strain evidence="1 2">EM1308</strain>
    </source>
</reference>
<protein>
    <submittedName>
        <fullName evidence="1">Uncharacterized protein</fullName>
    </submittedName>
</protein>
<dbReference type="KEGG" id="fgl:EM308_15560"/>
<evidence type="ECO:0000313" key="2">
    <source>
        <dbReference type="Proteomes" id="UP000175968"/>
    </source>
</evidence>
<evidence type="ECO:0000313" key="1">
    <source>
        <dbReference type="EMBL" id="AOW10791.1"/>
    </source>
</evidence>
<sequence length="59" mass="7128">MVEPKIETHYYNCFYFIIKKINYLTTKKVKDIKYNRNTVNFINNFHIKQNATINSAIII</sequence>
<dbReference type="EMBL" id="CP017479">
    <property type="protein sequence ID" value="AOW10791.1"/>
    <property type="molecule type" value="Genomic_DNA"/>
</dbReference>
<gene>
    <name evidence="1" type="ORF">EM308_15560</name>
</gene>
<dbReference type="Proteomes" id="UP000175968">
    <property type="component" value="Chromosome"/>
</dbReference>
<name>A0AAC9I7M4_9FLAO</name>
<organism evidence="1 2">
    <name type="scientific">Flavobacterium gilvum</name>
    <dbReference type="NCBI Taxonomy" id="1492737"/>
    <lineage>
        <taxon>Bacteria</taxon>
        <taxon>Pseudomonadati</taxon>
        <taxon>Bacteroidota</taxon>
        <taxon>Flavobacteriia</taxon>
        <taxon>Flavobacteriales</taxon>
        <taxon>Flavobacteriaceae</taxon>
        <taxon>Flavobacterium</taxon>
    </lineage>
</organism>
<proteinExistence type="predicted"/>
<accession>A0AAC9I7M4</accession>
<keyword evidence="2" id="KW-1185">Reference proteome</keyword>
<dbReference type="AlphaFoldDB" id="A0AAC9I7M4"/>